<dbReference type="KEGG" id="bfu:BCIN_02g07680"/>
<reference evidence="4 5" key="1">
    <citation type="journal article" date="2011" name="PLoS Genet.">
        <title>Genomic analysis of the necrotrophic fungal pathogens Sclerotinia sclerotiorum and Botrytis cinerea.</title>
        <authorList>
            <person name="Amselem J."/>
            <person name="Cuomo C.A."/>
            <person name="van Kan J.A."/>
            <person name="Viaud M."/>
            <person name="Benito E.P."/>
            <person name="Couloux A."/>
            <person name="Coutinho P.M."/>
            <person name="de Vries R.P."/>
            <person name="Dyer P.S."/>
            <person name="Fillinger S."/>
            <person name="Fournier E."/>
            <person name="Gout L."/>
            <person name="Hahn M."/>
            <person name="Kohn L."/>
            <person name="Lapalu N."/>
            <person name="Plummer K.M."/>
            <person name="Pradier J.M."/>
            <person name="Quevillon E."/>
            <person name="Sharon A."/>
            <person name="Simon A."/>
            <person name="ten Have A."/>
            <person name="Tudzynski B."/>
            <person name="Tudzynski P."/>
            <person name="Wincker P."/>
            <person name="Andrew M."/>
            <person name="Anthouard V."/>
            <person name="Beever R.E."/>
            <person name="Beffa R."/>
            <person name="Benoit I."/>
            <person name="Bouzid O."/>
            <person name="Brault B."/>
            <person name="Chen Z."/>
            <person name="Choquer M."/>
            <person name="Collemare J."/>
            <person name="Cotton P."/>
            <person name="Danchin E.G."/>
            <person name="Da Silva C."/>
            <person name="Gautier A."/>
            <person name="Giraud C."/>
            <person name="Giraud T."/>
            <person name="Gonzalez C."/>
            <person name="Grossetete S."/>
            <person name="Guldener U."/>
            <person name="Henrissat B."/>
            <person name="Howlett B.J."/>
            <person name="Kodira C."/>
            <person name="Kretschmer M."/>
            <person name="Lappartient A."/>
            <person name="Leroch M."/>
            <person name="Levis C."/>
            <person name="Mauceli E."/>
            <person name="Neuveglise C."/>
            <person name="Oeser B."/>
            <person name="Pearson M."/>
            <person name="Poulain J."/>
            <person name="Poussereau N."/>
            <person name="Quesneville H."/>
            <person name="Rascle C."/>
            <person name="Schumacher J."/>
            <person name="Segurens B."/>
            <person name="Sexton A."/>
            <person name="Silva E."/>
            <person name="Sirven C."/>
            <person name="Soanes D.M."/>
            <person name="Talbot N.J."/>
            <person name="Templeton M."/>
            <person name="Yandava C."/>
            <person name="Yarden O."/>
            <person name="Zeng Q."/>
            <person name="Rollins J.A."/>
            <person name="Lebrun M.H."/>
            <person name="Dickman M."/>
        </authorList>
    </citation>
    <scope>NUCLEOTIDE SEQUENCE [LARGE SCALE GENOMIC DNA]</scope>
    <source>
        <strain evidence="4 5">B05.10</strain>
    </source>
</reference>
<feature type="repeat" description="ANK" evidence="3">
    <location>
        <begin position="87"/>
        <end position="119"/>
    </location>
</feature>
<dbReference type="SUPFAM" id="SSF48403">
    <property type="entry name" value="Ankyrin repeat"/>
    <property type="match status" value="1"/>
</dbReference>
<dbReference type="GeneID" id="5431556"/>
<dbReference type="RefSeq" id="XP_001551068.1">
    <property type="nucleotide sequence ID" value="XM_001551018.2"/>
</dbReference>
<dbReference type="PANTHER" id="PTHR24171">
    <property type="entry name" value="ANKYRIN REPEAT DOMAIN-CONTAINING PROTEIN 39-RELATED"/>
    <property type="match status" value="1"/>
</dbReference>
<name>A0A384JAA8_BOTFB</name>
<evidence type="ECO:0000256" key="2">
    <source>
        <dbReference type="ARBA" id="ARBA00023043"/>
    </source>
</evidence>
<dbReference type="EMBL" id="CP009806">
    <property type="protein sequence ID" value="ATZ47493.1"/>
    <property type="molecule type" value="Genomic_DNA"/>
</dbReference>
<keyword evidence="2 3" id="KW-0040">ANK repeat</keyword>
<dbReference type="InterPro" id="IPR036770">
    <property type="entry name" value="Ankyrin_rpt-contain_sf"/>
</dbReference>
<dbReference type="GO" id="GO:0004842">
    <property type="term" value="F:ubiquitin-protein transferase activity"/>
    <property type="evidence" value="ECO:0007669"/>
    <property type="project" value="TreeGrafter"/>
</dbReference>
<evidence type="ECO:0000313" key="4">
    <source>
        <dbReference type="EMBL" id="ATZ47493.1"/>
    </source>
</evidence>
<dbReference type="PROSITE" id="PS50088">
    <property type="entry name" value="ANK_REPEAT"/>
    <property type="match status" value="2"/>
</dbReference>
<dbReference type="AlphaFoldDB" id="A0A384JAA8"/>
<keyword evidence="5" id="KW-1185">Reference proteome</keyword>
<reference evidence="4 5" key="2">
    <citation type="journal article" date="2012" name="Eukaryot. Cell">
        <title>Genome update of Botrytis cinerea strains B05.10 and T4.</title>
        <authorList>
            <person name="Staats M."/>
            <person name="van Kan J.A."/>
        </authorList>
    </citation>
    <scope>NUCLEOTIDE SEQUENCE [LARGE SCALE GENOMIC DNA]</scope>
    <source>
        <strain evidence="4 5">B05.10</strain>
    </source>
</reference>
<dbReference type="PROSITE" id="PS50297">
    <property type="entry name" value="ANK_REP_REGION"/>
    <property type="match status" value="2"/>
</dbReference>
<evidence type="ECO:0000313" key="5">
    <source>
        <dbReference type="Proteomes" id="UP000001798"/>
    </source>
</evidence>
<organism evidence="4 5">
    <name type="scientific">Botryotinia fuckeliana (strain B05.10)</name>
    <name type="common">Noble rot fungus</name>
    <name type="synonym">Botrytis cinerea</name>
    <dbReference type="NCBI Taxonomy" id="332648"/>
    <lineage>
        <taxon>Eukaryota</taxon>
        <taxon>Fungi</taxon>
        <taxon>Dikarya</taxon>
        <taxon>Ascomycota</taxon>
        <taxon>Pezizomycotina</taxon>
        <taxon>Leotiomycetes</taxon>
        <taxon>Helotiales</taxon>
        <taxon>Sclerotiniaceae</taxon>
        <taxon>Botrytis</taxon>
    </lineage>
</organism>
<dbReference type="SMART" id="SM00248">
    <property type="entry name" value="ANK"/>
    <property type="match status" value="3"/>
</dbReference>
<reference evidence="4 5" key="3">
    <citation type="journal article" date="2017" name="Mol. Plant Pathol.">
        <title>A gapless genome sequence of the fungus Botrytis cinerea.</title>
        <authorList>
            <person name="Van Kan J.A."/>
            <person name="Stassen J.H."/>
            <person name="Mosbach A."/>
            <person name="Van Der Lee T.A."/>
            <person name="Faino L."/>
            <person name="Farmer A.D."/>
            <person name="Papasotiriou D.G."/>
            <person name="Zhou S."/>
            <person name="Seidl M.F."/>
            <person name="Cottam E."/>
            <person name="Edel D."/>
            <person name="Hahn M."/>
            <person name="Schwartz D.C."/>
            <person name="Dietrich R.A."/>
            <person name="Widdison S."/>
            <person name="Scalliet G."/>
        </authorList>
    </citation>
    <scope>NUCLEOTIDE SEQUENCE [LARGE SCALE GENOMIC DNA]</scope>
    <source>
        <strain evidence="4 5">B05.10</strain>
    </source>
</reference>
<dbReference type="OrthoDB" id="366390at2759"/>
<dbReference type="GO" id="GO:0085020">
    <property type="term" value="P:protein K6-linked ubiquitination"/>
    <property type="evidence" value="ECO:0007669"/>
    <property type="project" value="TreeGrafter"/>
</dbReference>
<dbReference type="OMA" id="TARMFGK"/>
<dbReference type="Proteomes" id="UP000001798">
    <property type="component" value="Chromosome 2"/>
</dbReference>
<dbReference type="VEuPathDB" id="FungiDB:Bcin02g07680"/>
<protein>
    <submittedName>
        <fullName evidence="4">Uncharacterized protein</fullName>
    </submittedName>
</protein>
<dbReference type="Pfam" id="PF12796">
    <property type="entry name" value="Ank_2"/>
    <property type="match status" value="1"/>
</dbReference>
<dbReference type="InterPro" id="IPR002110">
    <property type="entry name" value="Ankyrin_rpt"/>
</dbReference>
<sequence length="148" mass="15676">MSNPDPSNGATVASLPPAAIALATRMYDAARNGDMEIFNQALSLGLPANMTNEKGDSLIMLAAYHGHAPLVRLLLQYGANPNSLNDRGQSPLAGAVFKGESEVVEALLEGNADPEVGSPSAMRAVELFKQEEKWLKKFEEAPGRGKAV</sequence>
<dbReference type="PANTHER" id="PTHR24171:SF8">
    <property type="entry name" value="BRCA1-ASSOCIATED RING DOMAIN PROTEIN 1"/>
    <property type="match status" value="1"/>
</dbReference>
<proteinExistence type="predicted"/>
<evidence type="ECO:0000256" key="1">
    <source>
        <dbReference type="ARBA" id="ARBA00022737"/>
    </source>
</evidence>
<keyword evidence="1" id="KW-0677">Repeat</keyword>
<feature type="repeat" description="ANK" evidence="3">
    <location>
        <begin position="54"/>
        <end position="86"/>
    </location>
</feature>
<dbReference type="Gene3D" id="1.25.40.20">
    <property type="entry name" value="Ankyrin repeat-containing domain"/>
    <property type="match status" value="1"/>
</dbReference>
<accession>A0A384JAA8</accession>
<gene>
    <name evidence="4" type="ORF">BCIN_02g07680</name>
</gene>
<evidence type="ECO:0000256" key="3">
    <source>
        <dbReference type="PROSITE-ProRule" id="PRU00023"/>
    </source>
</evidence>